<dbReference type="Gene3D" id="3.40.50.1820">
    <property type="entry name" value="alpha/beta hydrolase"/>
    <property type="match status" value="1"/>
</dbReference>
<gene>
    <name evidence="1" type="ORF">P280DRAFT_550109</name>
</gene>
<dbReference type="Proteomes" id="UP000799753">
    <property type="component" value="Unassembled WGS sequence"/>
</dbReference>
<dbReference type="GO" id="GO:0006508">
    <property type="term" value="P:proteolysis"/>
    <property type="evidence" value="ECO:0007669"/>
    <property type="project" value="InterPro"/>
</dbReference>
<protein>
    <submittedName>
        <fullName evidence="1">Uncharacterized protein</fullName>
    </submittedName>
</protein>
<keyword evidence="2" id="KW-1185">Reference proteome</keyword>
<dbReference type="AlphaFoldDB" id="A0A6A6S0Z1"/>
<dbReference type="GO" id="GO:0008236">
    <property type="term" value="F:serine-type peptidase activity"/>
    <property type="evidence" value="ECO:0007669"/>
    <property type="project" value="InterPro"/>
</dbReference>
<accession>A0A6A6S0Z1</accession>
<reference evidence="1" key="1">
    <citation type="journal article" date="2020" name="Stud. Mycol.">
        <title>101 Dothideomycetes genomes: a test case for predicting lifestyles and emergence of pathogens.</title>
        <authorList>
            <person name="Haridas S."/>
            <person name="Albert R."/>
            <person name="Binder M."/>
            <person name="Bloem J."/>
            <person name="Labutti K."/>
            <person name="Salamov A."/>
            <person name="Andreopoulos B."/>
            <person name="Baker S."/>
            <person name="Barry K."/>
            <person name="Bills G."/>
            <person name="Bluhm B."/>
            <person name="Cannon C."/>
            <person name="Castanera R."/>
            <person name="Culley D."/>
            <person name="Daum C."/>
            <person name="Ezra D."/>
            <person name="Gonzalez J."/>
            <person name="Henrissat B."/>
            <person name="Kuo A."/>
            <person name="Liang C."/>
            <person name="Lipzen A."/>
            <person name="Lutzoni F."/>
            <person name="Magnuson J."/>
            <person name="Mondo S."/>
            <person name="Nolan M."/>
            <person name="Ohm R."/>
            <person name="Pangilinan J."/>
            <person name="Park H.-J."/>
            <person name="Ramirez L."/>
            <person name="Alfaro M."/>
            <person name="Sun H."/>
            <person name="Tritt A."/>
            <person name="Yoshinaga Y."/>
            <person name="Zwiers L.-H."/>
            <person name="Turgeon B."/>
            <person name="Goodwin S."/>
            <person name="Spatafora J."/>
            <person name="Crous P."/>
            <person name="Grigoriev I."/>
        </authorList>
    </citation>
    <scope>NUCLEOTIDE SEQUENCE</scope>
    <source>
        <strain evidence="1">CBS 473.64</strain>
    </source>
</reference>
<evidence type="ECO:0000313" key="1">
    <source>
        <dbReference type="EMBL" id="KAF2640333.1"/>
    </source>
</evidence>
<organism evidence="1 2">
    <name type="scientific">Massarina eburnea CBS 473.64</name>
    <dbReference type="NCBI Taxonomy" id="1395130"/>
    <lineage>
        <taxon>Eukaryota</taxon>
        <taxon>Fungi</taxon>
        <taxon>Dikarya</taxon>
        <taxon>Ascomycota</taxon>
        <taxon>Pezizomycotina</taxon>
        <taxon>Dothideomycetes</taxon>
        <taxon>Pleosporomycetidae</taxon>
        <taxon>Pleosporales</taxon>
        <taxon>Massarineae</taxon>
        <taxon>Massarinaceae</taxon>
        <taxon>Massarina</taxon>
    </lineage>
</organism>
<sequence>MHTVVEEAECLPPTTIFHGDADTAVVVGDSRAFVDKVKSLEKLKETEIRLVIREGMEHGFDEFAKRDEQRWLREQLEWVEGKWLATSSLNITRD</sequence>
<dbReference type="InterPro" id="IPR029058">
    <property type="entry name" value="AB_hydrolase_fold"/>
</dbReference>
<name>A0A6A6S0Z1_9PLEO</name>
<dbReference type="EMBL" id="MU006785">
    <property type="protein sequence ID" value="KAF2640333.1"/>
    <property type="molecule type" value="Genomic_DNA"/>
</dbReference>
<dbReference type="OrthoDB" id="191315at2759"/>
<dbReference type="SUPFAM" id="SSF53474">
    <property type="entry name" value="alpha/beta-Hydrolases"/>
    <property type="match status" value="1"/>
</dbReference>
<evidence type="ECO:0000313" key="2">
    <source>
        <dbReference type="Proteomes" id="UP000799753"/>
    </source>
</evidence>
<proteinExistence type="predicted"/>